<dbReference type="EMBL" id="QCYK01000001">
    <property type="protein sequence ID" value="PUZ27925.1"/>
    <property type="molecule type" value="Genomic_DNA"/>
</dbReference>
<dbReference type="Proteomes" id="UP000244450">
    <property type="component" value="Unassembled WGS sequence"/>
</dbReference>
<protein>
    <recommendedName>
        <fullName evidence="3">GAF domain-containing protein</fullName>
    </recommendedName>
</protein>
<comment type="caution">
    <text evidence="1">The sequence shown here is derived from an EMBL/GenBank/DDBJ whole genome shotgun (WGS) entry which is preliminary data.</text>
</comment>
<evidence type="ECO:0000313" key="2">
    <source>
        <dbReference type="Proteomes" id="UP000244450"/>
    </source>
</evidence>
<accession>A0A2T7BJS8</accession>
<dbReference type="AlphaFoldDB" id="A0A2T7BJS8"/>
<proteinExistence type="predicted"/>
<reference evidence="1 2" key="1">
    <citation type="submission" date="2018-04" db="EMBL/GenBank/DDBJ databases">
        <title>Chitinophaga fuyangensis sp. nov., isolated from soil in a chemical factory.</title>
        <authorList>
            <person name="Chen K."/>
        </authorList>
    </citation>
    <scope>NUCLEOTIDE SEQUENCE [LARGE SCALE GENOMIC DNA]</scope>
    <source>
        <strain evidence="1 2">LY-1</strain>
    </source>
</reference>
<sequence length="773" mass="90593">MRPGLFKEEAQVDTRISFVPFVRFLKEKAQNSNDARSRFYKHIVERFESNPAVLQPLEMEDLDKYKEYLDIVTAAVFPIMTDTDKDVYGIGVPFRFSIFYYSSLFKHLFTENGNGNVAMIPSGISMDKIAQDRRGWLYKQVLERFYGFEMNYDHAIIHHVNSHETGLRRYFKLHLDARFMDIKVKGPLPDLDREMVCNHGGSIEELAEILPLSMFQLEGFVIWTVQDVTRDEMMNYIKNLVLKISADNEAKTYLQLNDALQAVLENKEIAVHVMPFLKVKNKYVLESEFASSSVILGMQGNEKQQQQLYQQLVQYLENHKEPLNIANLDDVSLTLYPFLKFLPHKGVRSFVLVGIEYENELLGMVEIASLESNGLAYQKVARIEYLLPLVTLMLRKSVDIQAARISNVIKQKFTALQPSVEWKFIDAAWQYLHDPEKGKNEIENITFSEVYPLYGAVDVRNSSVERGMALQEDLREQLLLIQQCLERMEKELELPLLEELQFKNQSLMQRISQSLVAEEEAQVNEFLDYEIAPTFRHLYDSYPSLQPMLAKYFDTVNKTEGHVFHHRRRYEESLQRINTQLNEFLEKERDGIQNSFPCYFEKYRTDGVEYNIYIGQSIAQNKKFDLLYLRNLQLWQLTSMAGIARMTHKLQHELEVPLQTTQLILIHSNPIDISFRLDERRFDVEGAYNIRYEIIKKRIDKVHIRETGERLTQPGKIALVYNYAREAEEYRKYIHFLQNKNILLPEIEMLELEELQGISGLKAMRVTVNMDFE</sequence>
<keyword evidence="2" id="KW-1185">Reference proteome</keyword>
<gene>
    <name evidence="1" type="ORF">DCC81_00075</name>
</gene>
<evidence type="ECO:0008006" key="3">
    <source>
        <dbReference type="Google" id="ProtNLM"/>
    </source>
</evidence>
<evidence type="ECO:0000313" key="1">
    <source>
        <dbReference type="EMBL" id="PUZ27925.1"/>
    </source>
</evidence>
<organism evidence="1 2">
    <name type="scientific">Chitinophaga parva</name>
    <dbReference type="NCBI Taxonomy" id="2169414"/>
    <lineage>
        <taxon>Bacteria</taxon>
        <taxon>Pseudomonadati</taxon>
        <taxon>Bacteroidota</taxon>
        <taxon>Chitinophagia</taxon>
        <taxon>Chitinophagales</taxon>
        <taxon>Chitinophagaceae</taxon>
        <taxon>Chitinophaga</taxon>
    </lineage>
</organism>
<name>A0A2T7BJS8_9BACT</name>